<sequence>MLLEDAPGIGKTKLTPFINTLLKTFLTQEYESLEGGLLNCYPVIGFDHLASQSLLDDLEKGELRFIELFKNQTINELDEDPFLDKVTTTVKIKAVSNAHGQPAVDFINRAKDLGNEKGYPEMRVVFKRPEGKQRSVRLSTLREDAGDAVFGRMELITTEYDLPQCAAELDDDFLKKMRALK</sequence>
<organism evidence="1 2">
    <name type="scientific">Pseudomonas jessenii</name>
    <dbReference type="NCBI Taxonomy" id="77298"/>
    <lineage>
        <taxon>Bacteria</taxon>
        <taxon>Pseudomonadati</taxon>
        <taxon>Pseudomonadota</taxon>
        <taxon>Gammaproteobacteria</taxon>
        <taxon>Pseudomonadales</taxon>
        <taxon>Pseudomonadaceae</taxon>
        <taxon>Pseudomonas</taxon>
    </lineage>
</organism>
<proteinExistence type="predicted"/>
<dbReference type="Proteomes" id="UP000247437">
    <property type="component" value="Unassembled WGS sequence"/>
</dbReference>
<accession>A0A2W0F428</accession>
<comment type="caution">
    <text evidence="1">The sequence shown here is derived from an EMBL/GenBank/DDBJ whole genome shotgun (WGS) entry which is preliminary data.</text>
</comment>
<evidence type="ECO:0000313" key="2">
    <source>
        <dbReference type="Proteomes" id="UP000247437"/>
    </source>
</evidence>
<gene>
    <name evidence="1" type="ORF">CRX42_05885</name>
</gene>
<name>A0A2W0F428_PSEJE</name>
<dbReference type="EMBL" id="PDLL01000041">
    <property type="protein sequence ID" value="PYY71481.1"/>
    <property type="molecule type" value="Genomic_DNA"/>
</dbReference>
<evidence type="ECO:0000313" key="1">
    <source>
        <dbReference type="EMBL" id="PYY71481.1"/>
    </source>
</evidence>
<dbReference type="AlphaFoldDB" id="A0A2W0F428"/>
<protein>
    <submittedName>
        <fullName evidence="1">Uncharacterized protein</fullName>
    </submittedName>
</protein>
<reference evidence="1 2" key="1">
    <citation type="journal article" date="2018" name="Appl. Microbiol. Biotechnol.">
        <title>Characterization of the caprolactam degradation pathway in Pseudomonas jessenii using mass spectrometry-based proteomics.</title>
        <authorList>
            <person name="Otzen M."/>
            <person name="Palacio C."/>
            <person name="Janssen D.B."/>
        </authorList>
    </citation>
    <scope>NUCLEOTIDE SEQUENCE [LARGE SCALE GENOMIC DNA]</scope>
    <source>
        <strain evidence="1 2">GO3</strain>
    </source>
</reference>